<dbReference type="PROSITE" id="PS50262">
    <property type="entry name" value="G_PROTEIN_RECEP_F1_2"/>
    <property type="match status" value="1"/>
</dbReference>
<dbReference type="EMBL" id="EF190944">
    <property type="protein sequence ID" value="ABM66445.1"/>
    <property type="molecule type" value="mRNA"/>
</dbReference>
<dbReference type="Gene3D" id="1.20.1070.10">
    <property type="entry name" value="Rhodopsin 7-helix transmembrane proteins"/>
    <property type="match status" value="1"/>
</dbReference>
<evidence type="ECO:0000256" key="4">
    <source>
        <dbReference type="ARBA" id="ARBA00023040"/>
    </source>
</evidence>
<feature type="transmembrane region" description="Helical" evidence="11">
    <location>
        <begin position="249"/>
        <end position="271"/>
    </location>
</feature>
<dbReference type="InterPro" id="IPR017452">
    <property type="entry name" value="GPCR_Rhodpsn_7TM"/>
</dbReference>
<dbReference type="GO" id="GO:0019957">
    <property type="term" value="F:C-C chemokine binding"/>
    <property type="evidence" value="ECO:0007669"/>
    <property type="project" value="TreeGrafter"/>
</dbReference>
<evidence type="ECO:0000256" key="2">
    <source>
        <dbReference type="ARBA" id="ARBA00022692"/>
    </source>
</evidence>
<comment type="subcellular location">
    <subcellularLocation>
        <location evidence="1">Membrane</location>
    </subcellularLocation>
</comment>
<dbReference type="GO" id="GO:0007204">
    <property type="term" value="P:positive regulation of cytosolic calcium ion concentration"/>
    <property type="evidence" value="ECO:0007669"/>
    <property type="project" value="TreeGrafter"/>
</dbReference>
<keyword evidence="2 10" id="KW-0812">Transmembrane</keyword>
<keyword evidence="5 11" id="KW-0472">Membrane</keyword>
<evidence type="ECO:0000256" key="7">
    <source>
        <dbReference type="ARBA" id="ARBA00023170"/>
    </source>
</evidence>
<dbReference type="PANTHER" id="PTHR10489:SF930">
    <property type="entry name" value="C-X-C CHEMOKINE RECEPTOR TYPE 1-LIKE"/>
    <property type="match status" value="1"/>
</dbReference>
<evidence type="ECO:0000313" key="13">
    <source>
        <dbReference type="EMBL" id="ABM66445.1"/>
    </source>
</evidence>
<comment type="similarity">
    <text evidence="10">Belongs to the G-protein coupled receptor 1 family.</text>
</comment>
<dbReference type="GO" id="GO:0030593">
    <property type="term" value="P:neutrophil chemotaxis"/>
    <property type="evidence" value="ECO:0007669"/>
    <property type="project" value="TreeGrafter"/>
</dbReference>
<keyword evidence="4 10" id="KW-0297">G-protein coupled receptor</keyword>
<dbReference type="InterPro" id="IPR000276">
    <property type="entry name" value="GPCR_Rhodpsn"/>
</dbReference>
<dbReference type="GO" id="GO:0019722">
    <property type="term" value="P:calcium-mediated signaling"/>
    <property type="evidence" value="ECO:0007669"/>
    <property type="project" value="TreeGrafter"/>
</dbReference>
<evidence type="ECO:0000256" key="3">
    <source>
        <dbReference type="ARBA" id="ARBA00022989"/>
    </source>
</evidence>
<feature type="transmembrane region" description="Helical" evidence="11">
    <location>
        <begin position="41"/>
        <end position="67"/>
    </location>
</feature>
<dbReference type="PROSITE" id="PS00237">
    <property type="entry name" value="G_PROTEIN_RECEP_F1_1"/>
    <property type="match status" value="1"/>
</dbReference>
<sequence>MSIIINPEDFWDLLNQTIHTNDTLVVNPKTLSCQIKPDPTVAVTLCLILIVIFLLAIPGNLLVVLVIGTSKQALTPSNVYLFHLTIADGLMALTLPFWAIALIQGWIFGDFMCKFLNLVIEANFYTSILFLACISIDRYLVIVHASESLRSRQRMGSWLLCAAVWAFGWALALPALFNDVSKRDSESERMTCSENFDIGSASTWRLATRVFRHIFGFFLPLGVMITCYSITIARLLHTRGFQKHRAMKVIIAVVIAFLLCWTPYHVTMVVDTVLRVDLKLFDCAVRRSVEMALLITNSLALLHSCINPVLYAFVAEKFRRKMLLLLQRKVRQERMVSRSTSQTSEGNRTVL</sequence>
<feature type="transmembrane region" description="Helical" evidence="11">
    <location>
        <begin position="157"/>
        <end position="177"/>
    </location>
</feature>
<dbReference type="Pfam" id="PF00001">
    <property type="entry name" value="7tm_1"/>
    <property type="match status" value="1"/>
</dbReference>
<evidence type="ECO:0000256" key="8">
    <source>
        <dbReference type="ARBA" id="ARBA00023180"/>
    </source>
</evidence>
<name>A2IBW9_SINCH</name>
<evidence type="ECO:0000259" key="12">
    <source>
        <dbReference type="PROSITE" id="PS50262"/>
    </source>
</evidence>
<dbReference type="SUPFAM" id="SSF81321">
    <property type="entry name" value="Family A G protein-coupled receptor-like"/>
    <property type="match status" value="1"/>
</dbReference>
<dbReference type="PRINTS" id="PR00645">
    <property type="entry name" value="CXCCHMKINER4"/>
</dbReference>
<feature type="transmembrane region" description="Helical" evidence="11">
    <location>
        <begin position="214"/>
        <end position="237"/>
    </location>
</feature>
<evidence type="ECO:0000256" key="6">
    <source>
        <dbReference type="ARBA" id="ARBA00023157"/>
    </source>
</evidence>
<feature type="transmembrane region" description="Helical" evidence="11">
    <location>
        <begin position="291"/>
        <end position="314"/>
    </location>
</feature>
<keyword evidence="7 10" id="KW-0675">Receptor</keyword>
<keyword evidence="3 11" id="KW-1133">Transmembrane helix</keyword>
<proteinExistence type="evidence at transcript level"/>
<evidence type="ECO:0000256" key="11">
    <source>
        <dbReference type="SAM" id="Phobius"/>
    </source>
</evidence>
<dbReference type="InterPro" id="IPR001277">
    <property type="entry name" value="CXCR4/ACKR2"/>
</dbReference>
<evidence type="ECO:0000256" key="10">
    <source>
        <dbReference type="RuleBase" id="RU000688"/>
    </source>
</evidence>
<dbReference type="GO" id="GO:0016493">
    <property type="term" value="F:C-C chemokine receptor activity"/>
    <property type="evidence" value="ECO:0007669"/>
    <property type="project" value="TreeGrafter"/>
</dbReference>
<dbReference type="AlphaFoldDB" id="A2IBW9"/>
<evidence type="ECO:0000256" key="9">
    <source>
        <dbReference type="ARBA" id="ARBA00023224"/>
    </source>
</evidence>
<reference evidence="13" key="1">
    <citation type="journal article" date="2009" name="Fish Physiol. Biochem.">
        <title>Cloning, characterization and expression analysis of a CXCR1-like gene from mandarin fish Siniperca chuatsi.</title>
        <authorList>
            <person name="Chen C."/>
            <person name="Li Z."/>
            <person name="Zhou Z."/>
            <person name="Yin Z."/>
            <person name="Chan S.M."/>
            <person name="Yu X.Q."/>
            <person name="Weng S."/>
            <person name="He J."/>
        </authorList>
    </citation>
    <scope>NUCLEOTIDE SEQUENCE</scope>
</reference>
<feature type="transmembrane region" description="Helical" evidence="11">
    <location>
        <begin position="115"/>
        <end position="136"/>
    </location>
</feature>
<dbReference type="PANTHER" id="PTHR10489">
    <property type="entry name" value="CELL ADHESION MOLECULE"/>
    <property type="match status" value="1"/>
</dbReference>
<dbReference type="GO" id="GO:0006955">
    <property type="term" value="P:immune response"/>
    <property type="evidence" value="ECO:0007669"/>
    <property type="project" value="TreeGrafter"/>
</dbReference>
<evidence type="ECO:0000256" key="5">
    <source>
        <dbReference type="ARBA" id="ARBA00023136"/>
    </source>
</evidence>
<dbReference type="GO" id="GO:0009897">
    <property type="term" value="C:external side of plasma membrane"/>
    <property type="evidence" value="ECO:0007669"/>
    <property type="project" value="TreeGrafter"/>
</dbReference>
<feature type="domain" description="G-protein coupled receptors family 1 profile" evidence="12">
    <location>
        <begin position="59"/>
        <end position="311"/>
    </location>
</feature>
<feature type="transmembrane region" description="Helical" evidence="11">
    <location>
        <begin position="79"/>
        <end position="103"/>
    </location>
</feature>
<dbReference type="PRINTS" id="PR00237">
    <property type="entry name" value="GPCRRHODOPSN"/>
</dbReference>
<keyword evidence="6" id="KW-1015">Disulfide bond</keyword>
<accession>A2IBW9</accession>
<keyword evidence="8" id="KW-0325">Glycoprotein</keyword>
<protein>
    <submittedName>
        <fullName evidence="13">Interleukin-8 receptor CXCR1</fullName>
    </submittedName>
</protein>
<organism evidence="13">
    <name type="scientific">Siniperca chuatsi</name>
    <name type="common">Mandarin fish</name>
    <dbReference type="NCBI Taxonomy" id="119488"/>
    <lineage>
        <taxon>Eukaryota</taxon>
        <taxon>Metazoa</taxon>
        <taxon>Chordata</taxon>
        <taxon>Craniata</taxon>
        <taxon>Vertebrata</taxon>
        <taxon>Euteleostomi</taxon>
        <taxon>Actinopterygii</taxon>
        <taxon>Neopterygii</taxon>
        <taxon>Teleostei</taxon>
        <taxon>Neoteleostei</taxon>
        <taxon>Acanthomorphata</taxon>
        <taxon>Eupercaria</taxon>
        <taxon>Centrarchiformes</taxon>
        <taxon>Centrarchoidei</taxon>
        <taxon>Sinipercidae</taxon>
        <taxon>Siniperca</taxon>
    </lineage>
</organism>
<keyword evidence="9 10" id="KW-0807">Transducer</keyword>
<dbReference type="InterPro" id="IPR050119">
    <property type="entry name" value="CCR1-9-like"/>
</dbReference>
<evidence type="ECO:0000256" key="1">
    <source>
        <dbReference type="ARBA" id="ARBA00004370"/>
    </source>
</evidence>